<proteinExistence type="predicted"/>
<protein>
    <submittedName>
        <fullName evidence="2">Uncharacterized protein</fullName>
    </submittedName>
</protein>
<gene>
    <name evidence="2" type="ORF">BDV96DRAFT_14274</name>
</gene>
<dbReference type="EMBL" id="ML977310">
    <property type="protein sequence ID" value="KAF2123096.1"/>
    <property type="molecule type" value="Genomic_DNA"/>
</dbReference>
<dbReference type="Proteomes" id="UP000799770">
    <property type="component" value="Unassembled WGS sequence"/>
</dbReference>
<feature type="chain" id="PRO_5025497370" evidence="1">
    <location>
        <begin position="28"/>
        <end position="242"/>
    </location>
</feature>
<keyword evidence="3" id="KW-1185">Reference proteome</keyword>
<evidence type="ECO:0000313" key="3">
    <source>
        <dbReference type="Proteomes" id="UP000799770"/>
    </source>
</evidence>
<feature type="signal peptide" evidence="1">
    <location>
        <begin position="1"/>
        <end position="27"/>
    </location>
</feature>
<evidence type="ECO:0000256" key="1">
    <source>
        <dbReference type="SAM" id="SignalP"/>
    </source>
</evidence>
<dbReference type="OrthoDB" id="10573985at2759"/>
<sequence>MSHCLSFFFRRMLPFATLLFLAPFINAQLLPRSVTATRVSTLTSVIPPYGSTAASGWGTPTFYASIASIEPAGTIFAITCQPPTKTPMIPLNPVPDPCHINDWGTGSQTFLQGSDAWSFTRTQSKQEFTTECNSPYNCWARNEVGGVEQTTDGAFTDFMLEEQQVIVTAGWESVDNPGGVPEATTTEAIGSFTDIGATNTKGAPVATVTLFKTPEESSAASMSVIRAMAMAAIAAIFTTLVQ</sequence>
<reference evidence="2" key="1">
    <citation type="journal article" date="2020" name="Stud. Mycol.">
        <title>101 Dothideomycetes genomes: a test case for predicting lifestyles and emergence of pathogens.</title>
        <authorList>
            <person name="Haridas S."/>
            <person name="Albert R."/>
            <person name="Binder M."/>
            <person name="Bloem J."/>
            <person name="Labutti K."/>
            <person name="Salamov A."/>
            <person name="Andreopoulos B."/>
            <person name="Baker S."/>
            <person name="Barry K."/>
            <person name="Bills G."/>
            <person name="Bluhm B."/>
            <person name="Cannon C."/>
            <person name="Castanera R."/>
            <person name="Culley D."/>
            <person name="Daum C."/>
            <person name="Ezra D."/>
            <person name="Gonzalez J."/>
            <person name="Henrissat B."/>
            <person name="Kuo A."/>
            <person name="Liang C."/>
            <person name="Lipzen A."/>
            <person name="Lutzoni F."/>
            <person name="Magnuson J."/>
            <person name="Mondo S."/>
            <person name="Nolan M."/>
            <person name="Ohm R."/>
            <person name="Pangilinan J."/>
            <person name="Park H.-J."/>
            <person name="Ramirez L."/>
            <person name="Alfaro M."/>
            <person name="Sun H."/>
            <person name="Tritt A."/>
            <person name="Yoshinaga Y."/>
            <person name="Zwiers L.-H."/>
            <person name="Turgeon B."/>
            <person name="Goodwin S."/>
            <person name="Spatafora J."/>
            <person name="Crous P."/>
            <person name="Grigoriev I."/>
        </authorList>
    </citation>
    <scope>NUCLEOTIDE SEQUENCE</scope>
    <source>
        <strain evidence="2">CBS 627.86</strain>
    </source>
</reference>
<name>A0A6A5ZUY2_9PLEO</name>
<organism evidence="2 3">
    <name type="scientific">Lophiotrema nucula</name>
    <dbReference type="NCBI Taxonomy" id="690887"/>
    <lineage>
        <taxon>Eukaryota</taxon>
        <taxon>Fungi</taxon>
        <taxon>Dikarya</taxon>
        <taxon>Ascomycota</taxon>
        <taxon>Pezizomycotina</taxon>
        <taxon>Dothideomycetes</taxon>
        <taxon>Pleosporomycetidae</taxon>
        <taxon>Pleosporales</taxon>
        <taxon>Lophiotremataceae</taxon>
        <taxon>Lophiotrema</taxon>
    </lineage>
</organism>
<evidence type="ECO:0000313" key="2">
    <source>
        <dbReference type="EMBL" id="KAF2123096.1"/>
    </source>
</evidence>
<accession>A0A6A5ZUY2</accession>
<dbReference type="AlphaFoldDB" id="A0A6A5ZUY2"/>
<keyword evidence="1" id="KW-0732">Signal</keyword>